<evidence type="ECO:0000313" key="2">
    <source>
        <dbReference type="Proteomes" id="UP000243542"/>
    </source>
</evidence>
<accession>A0A2A9FDG4</accession>
<evidence type="ECO:0000313" key="1">
    <source>
        <dbReference type="EMBL" id="PFG48469.1"/>
    </source>
</evidence>
<name>A0A2A9FDG4_9PSEU</name>
<comment type="caution">
    <text evidence="1">The sequence shown here is derived from an EMBL/GenBank/DDBJ whole genome shotgun (WGS) entry which is preliminary data.</text>
</comment>
<dbReference type="RefSeq" id="WP_098512541.1">
    <property type="nucleotide sequence ID" value="NZ_JBIAKZ010000057.1"/>
</dbReference>
<reference evidence="1 2" key="1">
    <citation type="submission" date="2017-10" db="EMBL/GenBank/DDBJ databases">
        <title>Sequencing the genomes of 1000 actinobacteria strains.</title>
        <authorList>
            <person name="Klenk H.-P."/>
        </authorList>
    </citation>
    <scope>NUCLEOTIDE SEQUENCE [LARGE SCALE GENOMIC DNA]</scope>
    <source>
        <strain evidence="1 2">DSM 46092</strain>
    </source>
</reference>
<sequence>MAFNATWTPGPEAVAGMHLSGQSTVPGLVLYLDKDSLAIIPPTDPGQWPVFAAFLRQVRDGADQLATVLDVQGGQAHESQS</sequence>
<dbReference type="AlphaFoldDB" id="A0A2A9FDG4"/>
<gene>
    <name evidence="1" type="ORF">ATK36_3559</name>
</gene>
<protein>
    <submittedName>
        <fullName evidence="1">Uncharacterized protein</fullName>
    </submittedName>
</protein>
<organism evidence="1 2">
    <name type="scientific">Amycolatopsis sulphurea</name>
    <dbReference type="NCBI Taxonomy" id="76022"/>
    <lineage>
        <taxon>Bacteria</taxon>
        <taxon>Bacillati</taxon>
        <taxon>Actinomycetota</taxon>
        <taxon>Actinomycetes</taxon>
        <taxon>Pseudonocardiales</taxon>
        <taxon>Pseudonocardiaceae</taxon>
        <taxon>Amycolatopsis</taxon>
    </lineage>
</organism>
<dbReference type="Proteomes" id="UP000243542">
    <property type="component" value="Unassembled WGS sequence"/>
</dbReference>
<dbReference type="EMBL" id="PDJK01000002">
    <property type="protein sequence ID" value="PFG48469.1"/>
    <property type="molecule type" value="Genomic_DNA"/>
</dbReference>
<keyword evidence="2" id="KW-1185">Reference proteome</keyword>
<proteinExistence type="predicted"/>